<feature type="transmembrane region" description="Helical" evidence="2">
    <location>
        <begin position="867"/>
        <end position="887"/>
    </location>
</feature>
<protein>
    <submittedName>
        <fullName evidence="3">Uncharacterized protein</fullName>
    </submittedName>
</protein>
<evidence type="ECO:0000256" key="1">
    <source>
        <dbReference type="SAM" id="MobiDB-lite"/>
    </source>
</evidence>
<keyword evidence="2" id="KW-0472">Membrane</keyword>
<organism evidence="3 4">
    <name type="scientific">Marinobacter adhaerens</name>
    <dbReference type="NCBI Taxonomy" id="1033846"/>
    <lineage>
        <taxon>Bacteria</taxon>
        <taxon>Pseudomonadati</taxon>
        <taxon>Pseudomonadota</taxon>
        <taxon>Gammaproteobacteria</taxon>
        <taxon>Pseudomonadales</taxon>
        <taxon>Marinobacteraceae</taxon>
        <taxon>Marinobacter</taxon>
    </lineage>
</organism>
<feature type="transmembrane region" description="Helical" evidence="2">
    <location>
        <begin position="836"/>
        <end position="855"/>
    </location>
</feature>
<dbReference type="CDD" id="cd20705">
    <property type="entry name" value="MIX_I"/>
    <property type="match status" value="1"/>
</dbReference>
<feature type="compositionally biased region" description="Basic and acidic residues" evidence="1">
    <location>
        <begin position="9"/>
        <end position="22"/>
    </location>
</feature>
<feature type="compositionally biased region" description="Low complexity" evidence="1">
    <location>
        <begin position="521"/>
        <end position="540"/>
    </location>
</feature>
<feature type="transmembrane region" description="Helical" evidence="2">
    <location>
        <begin position="804"/>
        <end position="824"/>
    </location>
</feature>
<evidence type="ECO:0000256" key="2">
    <source>
        <dbReference type="SAM" id="Phobius"/>
    </source>
</evidence>
<evidence type="ECO:0000313" key="3">
    <source>
        <dbReference type="EMBL" id="NWN92234.1"/>
    </source>
</evidence>
<feature type="region of interest" description="Disordered" evidence="1">
    <location>
        <begin position="519"/>
        <end position="540"/>
    </location>
</feature>
<feature type="region of interest" description="Disordered" evidence="1">
    <location>
        <begin position="1"/>
        <end position="22"/>
    </location>
</feature>
<accession>A0A851HS47</accession>
<keyword evidence="2" id="KW-1133">Transmembrane helix</keyword>
<keyword evidence="4" id="KW-1185">Reference proteome</keyword>
<gene>
    <name evidence="3" type="ORF">HLV39_12095</name>
</gene>
<sequence>MTGSVTFTDESRERSVRRKAEYDDSHPHDLVLTINKREGGQITIPLLKNARSNIEREDHQENTLLRIKPLAEIESALPVSTGYGAPIYQGKAVALLRPGYLYVFRRGRLWRELEIGPDSKVSDVDLTAARNEIDNPESKLRIERPAEGEWFDDVLVPVFLQGQAVMHDFRMAYSEIQWDWSYIQKLEADDNARNARTTGIGHAWAVTAAEGISFKTGFPASRVEDLPELRERDLGIELMLENPRDFTPDFETPSDSELCVKLATRLREAQEEGEQPVELDISCDSDKDRLAHLRGQKGLACIALPDPLFKLRHSLAQLHLALHYLDAIDVSIKDRPLVHSAMLIRQALFDPQAQASGDDIKTLRAAVDQEKLYKILEHSERRSVLDKITAHVNTLEELLVSGEFDAICADYLMHKGLGPCEAFSLHASLLDLTQQIPGVLRASGLESPAAVSRVLKLGVNNSPIIDVLAEGVSANSELSSLLTQLKELAQTQDKLREEQLNEVGLSSIGALAQELKREEGGSAIESNGSSGGSIPSAAPGTAGGMVQTALGGWSGAVLKAAERLRESGDLVAIKLDRIFTSVAKVADIADPNLGGELRIMHRGAVDLTRYSIVGVHGKGLSFGLTDADLKSKALTRRNDYLFADRANAAGKAVASTSPARLANEVGEAVVNAAAHTWVFVLPIDHPEALKFSAFKFDWASKAKAIVDGPGLSRVLVGLAAYNLASEVLSLMNSKSGQFGFSSVKSFGALLDISAALMKLHVVSSPADNKLASKVILRPLFEMRSLPIVGPLIQKRLMQVGANTIVRTMSLVNFFAGGVMVGVSAWDYRNSVSRGDLDAASGHGLAVAGGSIFVFSKLMGGLLAVPGWGWALFGLGLVLGGSVYAAIITDSQMERVLKQGPLGLGPSHAGLAKNDAVYYPQLLSVFSPVTVSAKRYSDLTDAEKEMFVDHNPSGNDYRVTVASPLFSRFKLGQKSQKEHRAKGSKPDLRLGVQELEYTHSTIETSTGQVDEFIITRKAALKKIKTWIPSPEDHAVHFLVERDLDGGETQTLGRREQRAISLRIVLQARIESETGAFRFPMPVLDDYQPFDEKRHEVLPDKAFHQFNPFKNDPAPYWLVKEVEL</sequence>
<comment type="caution">
    <text evidence="3">The sequence shown here is derived from an EMBL/GenBank/DDBJ whole genome shotgun (WGS) entry which is preliminary data.</text>
</comment>
<name>A0A851HS47_9GAMM</name>
<evidence type="ECO:0000313" key="4">
    <source>
        <dbReference type="Proteomes" id="UP000536442"/>
    </source>
</evidence>
<keyword evidence="2" id="KW-0812">Transmembrane</keyword>
<reference evidence="3 4" key="1">
    <citation type="submission" date="2020-03" db="EMBL/GenBank/DDBJ databases">
        <title>Metagenomic, metatranscriptomic, and metabolomic analyses revealed the key microbes and metabolic features during the fermentation of ganjang, Korean traditional soy sauce.</title>
        <authorList>
            <person name="Chun B.H."/>
            <person name="Jeon C.O."/>
        </authorList>
    </citation>
    <scope>NUCLEOTIDE SEQUENCE [LARGE SCALE GENOMIC DNA]</scope>
    <source>
        <strain evidence="3 4">KG14</strain>
    </source>
</reference>
<dbReference type="Proteomes" id="UP000536442">
    <property type="component" value="Unassembled WGS sequence"/>
</dbReference>
<dbReference type="AlphaFoldDB" id="A0A851HS47"/>
<dbReference type="EMBL" id="JABEVQ010000006">
    <property type="protein sequence ID" value="NWN92234.1"/>
    <property type="molecule type" value="Genomic_DNA"/>
</dbReference>
<proteinExistence type="predicted"/>